<keyword evidence="1" id="KW-1133">Transmembrane helix</keyword>
<sequence>MHGQQSAFSTKATTNSAAGGSTRGFLSFSSQSVLEGANGPRFKERISQNLKHLATNMTRYKGCGPIIYNLSMFIRILQMLGLYLMHSANEYWEVQNASRIVVTILTLPLHFSVYPHNEKYRIILMFLFSIYYIINTVIHIFILLRDPTEKSISNRMLFYLSFTTILISPNLAMFTACGYGYLLKCIIFFKYNDTLLITGVVFSTITLILALVTHYFGYLILRNAAILNFKIMFRPWSSDLGHLLRFEYYYFIMAFASDFLDLNKQLMILIYSILALAAANPYFIYFTSTNALFNNYQDVKYISTVLATGFVLIILMNLKYFFTQISSTILFVTFLIIYSIFTFVFKAITTWFMNKQLMKLYSVYRQSQPVLPPTSPLIFSGNKDTHIPLSQDAYNVMQGFSSLEISTAREFQTIVAIGAASRMPAVTNFDFIRWGLNFFVDNKSLFMCAQVCNYFHENAQTQTVLLQYLTEQSDLSLPQSIAVHILDRDHTDAISDQPIFLKLLKVKATAAHARCRRCISTFWSAVLKHNIVSMRDGICKLRDAINEATTHFDELLRCYPYSIDAVSLYISFLLEVKSSFVECYNFINNTSSSFIEQQDELKANNKQQVVSISALMKDTTKSYNEYLTDLSSYSEQERRVKHNTNGPSRGVYALMLSAFLIIVGCFSAIIIVTLIKLKEYPGLLEIISTGSDVLIEIASLTMASRRLCLFSSGIINDTTIEGVSNDFDTMENITKYIATHAEKLPALCATFFTTSARRKKMIDALNYQMPINIFDTTYNASLARTLELMIQCISNIASNIPSFYINGTVNKTCYKPTCQSDELKTLLNNFRPLNDLSVNFIFVFENITTDEITSLDKAFKWSMIVLPTAFVVVFGIFLLLVSICIHRESKFRMSLYLSLPENIASNIIYKQNNAERNVIYRAGSQFASSSGPSPPKATNVIGAPTVNSSSQGQSGKEEKTKAAAIESLYQFTSMSNVNSTTGLIGFIAWMIVFMILGAIAMLSLTYYGKTVNSSFVGRTSMLCYSASRFSTLQYASLAAIESFNKNNDDLVLLNSSTIVNLTTYFTDLSEYLHDILTYGDKDIPFTYREYPDIATLFDGNKSDEQEFEDYVGKSYSSISHRGYSDLGLEARLQLLYMVTIGIVENFKNNATDLNTTSNSWLAYNHLLLTHITEDLKSTTGIYITGATNVIEKAFLAALMISVVSIIVLLLIFVIPILKYTLDLSGYFALTTQILSGINPETFRSTIYINKWLQRSINRRNYRQFEDSFKRSVTPKLQSEIAFEIPEKIFLFDAYGKFFNINSFDISTIDDGNVDIKSILGLFFDLSKNQQLLDNVNRAFYTFQEAKDKAENFTFKALSKDGVPMQVYLKGITSADCLTYDLKEMQGFYAYVAVLIKEIIRESQDEEHYNIEKKTTLQMLEMVIPPHAARRLHAGEESICFFSGIGCVAVAEIVGFFDMDSVLTPDAIMEVVSDVKIGVASYLRKFPRVSTLGLRNGYGIFVAGQFTEDSDGMNEACDMLNFIFLAAKFLEEGAQKKGVSLAFKVGIATGGPLYCKIVMESAPIAVTDGDIYIIAEKLSSLAKPEQIVMDKATVECASSVKMNPVSVGDVEIRDRKVQMWSIPIYPVEENPQNQD</sequence>
<dbReference type="KEGG" id="tva:5466017"/>
<dbReference type="Proteomes" id="UP000001542">
    <property type="component" value="Unassembled WGS sequence"/>
</dbReference>
<feature type="transmembrane region" description="Helical" evidence="1">
    <location>
        <begin position="120"/>
        <end position="144"/>
    </location>
</feature>
<dbReference type="GO" id="GO:0035556">
    <property type="term" value="P:intracellular signal transduction"/>
    <property type="evidence" value="ECO:0007669"/>
    <property type="project" value="InterPro"/>
</dbReference>
<feature type="transmembrane region" description="Helical" evidence="1">
    <location>
        <begin position="66"/>
        <end position="85"/>
    </location>
</feature>
<dbReference type="InParanoid" id="A2DG86"/>
<feature type="transmembrane region" description="Helical" evidence="1">
    <location>
        <begin position="1193"/>
        <end position="1217"/>
    </location>
</feature>
<accession>A2DG86</accession>
<feature type="transmembrane region" description="Helical" evidence="1">
    <location>
        <begin position="194"/>
        <end position="221"/>
    </location>
</feature>
<dbReference type="SUPFAM" id="SSF55073">
    <property type="entry name" value="Nucleotide cyclase"/>
    <property type="match status" value="1"/>
</dbReference>
<proteinExistence type="predicted"/>
<feature type="transmembrane region" description="Helical" evidence="1">
    <location>
        <begin position="266"/>
        <end position="287"/>
    </location>
</feature>
<dbReference type="SMR" id="A2DG86"/>
<evidence type="ECO:0000313" key="3">
    <source>
        <dbReference type="EMBL" id="EAY20482.1"/>
    </source>
</evidence>
<dbReference type="InterPro" id="IPR029787">
    <property type="entry name" value="Nucleotide_cyclase"/>
</dbReference>
<dbReference type="GO" id="GO:0009190">
    <property type="term" value="P:cyclic nucleotide biosynthetic process"/>
    <property type="evidence" value="ECO:0007669"/>
    <property type="project" value="InterPro"/>
</dbReference>
<feature type="transmembrane region" description="Helical" evidence="1">
    <location>
        <begin position="651"/>
        <end position="675"/>
    </location>
</feature>
<feature type="domain" description="Guanylate cyclase" evidence="2">
    <location>
        <begin position="1410"/>
        <end position="1607"/>
    </location>
</feature>
<feature type="transmembrane region" description="Helical" evidence="1">
    <location>
        <begin position="299"/>
        <end position="322"/>
    </location>
</feature>
<gene>
    <name evidence="3" type="ORF">TVAG_238540</name>
</gene>
<dbReference type="RefSeq" id="XP_001581468.1">
    <property type="nucleotide sequence ID" value="XM_001581418.1"/>
</dbReference>
<keyword evidence="1" id="KW-0812">Transmembrane</keyword>
<feature type="transmembrane region" description="Helical" evidence="1">
    <location>
        <begin position="156"/>
        <end position="182"/>
    </location>
</feature>
<dbReference type="InterPro" id="IPR001054">
    <property type="entry name" value="A/G_cyclase"/>
</dbReference>
<protein>
    <recommendedName>
        <fullName evidence="2">Guanylate cyclase domain-containing protein</fullName>
    </recommendedName>
</protein>
<reference evidence="3" key="1">
    <citation type="submission" date="2006-10" db="EMBL/GenBank/DDBJ databases">
        <authorList>
            <person name="Amadeo P."/>
            <person name="Zhao Q."/>
            <person name="Wortman J."/>
            <person name="Fraser-Liggett C."/>
            <person name="Carlton J."/>
        </authorList>
    </citation>
    <scope>NUCLEOTIDE SEQUENCE</scope>
    <source>
        <strain evidence="3">G3</strain>
    </source>
</reference>
<reference evidence="3" key="2">
    <citation type="journal article" date="2007" name="Science">
        <title>Draft genome sequence of the sexually transmitted pathogen Trichomonas vaginalis.</title>
        <authorList>
            <person name="Carlton J.M."/>
            <person name="Hirt R.P."/>
            <person name="Silva J.C."/>
            <person name="Delcher A.L."/>
            <person name="Schatz M."/>
            <person name="Zhao Q."/>
            <person name="Wortman J.R."/>
            <person name="Bidwell S.L."/>
            <person name="Alsmark U.C.M."/>
            <person name="Besteiro S."/>
            <person name="Sicheritz-Ponten T."/>
            <person name="Noel C.J."/>
            <person name="Dacks J.B."/>
            <person name="Foster P.G."/>
            <person name="Simillion C."/>
            <person name="Van de Peer Y."/>
            <person name="Miranda-Saavedra D."/>
            <person name="Barton G.J."/>
            <person name="Westrop G.D."/>
            <person name="Mueller S."/>
            <person name="Dessi D."/>
            <person name="Fiori P.L."/>
            <person name="Ren Q."/>
            <person name="Paulsen I."/>
            <person name="Zhang H."/>
            <person name="Bastida-Corcuera F.D."/>
            <person name="Simoes-Barbosa A."/>
            <person name="Brown M.T."/>
            <person name="Hayes R.D."/>
            <person name="Mukherjee M."/>
            <person name="Okumura C.Y."/>
            <person name="Schneider R."/>
            <person name="Smith A.J."/>
            <person name="Vanacova S."/>
            <person name="Villalvazo M."/>
            <person name="Haas B.J."/>
            <person name="Pertea M."/>
            <person name="Feldblyum T.V."/>
            <person name="Utterback T.R."/>
            <person name="Shu C.L."/>
            <person name="Osoegawa K."/>
            <person name="de Jong P.J."/>
            <person name="Hrdy I."/>
            <person name="Horvathova L."/>
            <person name="Zubacova Z."/>
            <person name="Dolezal P."/>
            <person name="Malik S.B."/>
            <person name="Logsdon J.M. Jr."/>
            <person name="Henze K."/>
            <person name="Gupta A."/>
            <person name="Wang C.C."/>
            <person name="Dunne R.L."/>
            <person name="Upcroft J.A."/>
            <person name="Upcroft P."/>
            <person name="White O."/>
            <person name="Salzberg S.L."/>
            <person name="Tang P."/>
            <person name="Chiu C.-H."/>
            <person name="Lee Y.-S."/>
            <person name="Embley T.M."/>
            <person name="Coombs G.H."/>
            <person name="Mottram J.C."/>
            <person name="Tachezy J."/>
            <person name="Fraser-Liggett C.M."/>
            <person name="Johnson P.J."/>
        </authorList>
    </citation>
    <scope>NUCLEOTIDE SEQUENCE [LARGE SCALE GENOMIC DNA]</scope>
    <source>
        <strain evidence="3">G3</strain>
    </source>
</reference>
<keyword evidence="4" id="KW-1185">Reference proteome</keyword>
<dbReference type="Gene3D" id="3.30.70.1230">
    <property type="entry name" value="Nucleotide cyclase"/>
    <property type="match status" value="1"/>
</dbReference>
<dbReference type="VEuPathDB" id="TrichDB:TVAGG3_0967480"/>
<dbReference type="OrthoDB" id="10553216at2759"/>
<keyword evidence="1" id="KW-0472">Membrane</keyword>
<organism evidence="3 4">
    <name type="scientific">Trichomonas vaginalis (strain ATCC PRA-98 / G3)</name>
    <dbReference type="NCBI Taxonomy" id="412133"/>
    <lineage>
        <taxon>Eukaryota</taxon>
        <taxon>Metamonada</taxon>
        <taxon>Parabasalia</taxon>
        <taxon>Trichomonadida</taxon>
        <taxon>Trichomonadidae</taxon>
        <taxon>Trichomonas</taxon>
    </lineage>
</organism>
<feature type="transmembrane region" description="Helical" evidence="1">
    <location>
        <begin position="983"/>
        <end position="1007"/>
    </location>
</feature>
<dbReference type="EMBL" id="DS113197">
    <property type="protein sequence ID" value="EAY20482.1"/>
    <property type="molecule type" value="Genomic_DNA"/>
</dbReference>
<evidence type="ECO:0000256" key="1">
    <source>
        <dbReference type="SAM" id="Phobius"/>
    </source>
</evidence>
<evidence type="ECO:0000259" key="2">
    <source>
        <dbReference type="SMART" id="SM00044"/>
    </source>
</evidence>
<dbReference type="Pfam" id="PF00211">
    <property type="entry name" value="Guanylate_cyc"/>
    <property type="match status" value="1"/>
</dbReference>
<dbReference type="SMART" id="SM00044">
    <property type="entry name" value="CYCc"/>
    <property type="match status" value="1"/>
</dbReference>
<evidence type="ECO:0000313" key="4">
    <source>
        <dbReference type="Proteomes" id="UP000001542"/>
    </source>
</evidence>
<feature type="transmembrane region" description="Helical" evidence="1">
    <location>
        <begin position="864"/>
        <end position="885"/>
    </location>
</feature>
<dbReference type="VEuPathDB" id="TrichDB:TVAG_238540"/>
<feature type="transmembrane region" description="Helical" evidence="1">
    <location>
        <begin position="328"/>
        <end position="352"/>
    </location>
</feature>
<name>A2DG86_TRIV3</name>